<name>C8TDK1_EIMTE</name>
<accession>C8TDK1</accession>
<evidence type="ECO:0000313" key="1">
    <source>
        <dbReference type="EMBL" id="CAK51337.1"/>
    </source>
</evidence>
<dbReference type="EMBL" id="AM269894">
    <property type="protein sequence ID" value="CAK51337.1"/>
    <property type="molecule type" value="Genomic_DNA"/>
</dbReference>
<sequence>MFEHVITSKKEPSSDHKKLSAVLCSRKTEHIYSERLNRHQGTAAVITTFGQLILGEYLAVVSMNKYIARTFIGDKVVAKKIIKTMSIIDGSLSYARSAPKWCNHRGNKLQRRGINFCRGKEILRKYSPVAPMKQLETGPQFITPLPDL</sequence>
<gene>
    <name evidence="1" type="ORF">e1012e08.tmp0055</name>
</gene>
<protein>
    <submittedName>
        <fullName evidence="1">Uncharacterized protein</fullName>
    </submittedName>
</protein>
<dbReference type="Proteomes" id="UP000243681">
    <property type="component" value="Chromosome 1"/>
</dbReference>
<reference evidence="1 2" key="1">
    <citation type="journal article" date="2007" name="Genome Res.">
        <title>Sequencing and analysis of chromosome 1 of Eimeria tenella reveals a unique segmental organization.</title>
        <authorList>
            <person name="Ling K.H."/>
            <person name="Rajandream M.A."/>
            <person name="Rivailler P."/>
            <person name="Ivens A."/>
            <person name="Yap S.J."/>
            <person name="Madeira A.M.B.N."/>
            <person name="Mungall K."/>
            <person name="Billington K."/>
            <person name="Yee W.Y."/>
            <person name="Bankier A.T."/>
            <person name="Carroll F."/>
            <person name="Durham A.M."/>
            <person name="Peters N."/>
            <person name="Loo S.S."/>
            <person name="Mat-Isa M.N."/>
            <person name="Novaes J."/>
            <person name="Quail M."/>
            <person name="Rosli R."/>
            <person name="Shamsudin M.N."/>
            <person name="Sobreira T.J.P."/>
            <person name="Tivey A.R."/>
            <person name="Wai S.F."/>
            <person name="White S."/>
            <person name="Wu X."/>
            <person name="Kerhornou A.X."/>
            <person name="Blake D."/>
            <person name="Mohamed R."/>
            <person name="Shirley M."/>
            <person name="Gruber A."/>
            <person name="Berriman M."/>
            <person name="Tomley F."/>
            <person name="Dear P.H."/>
            <person name="Wan K.L."/>
        </authorList>
    </citation>
    <scope>NUCLEOTIDE SEQUENCE [LARGE SCALE GENOMIC DNA]</scope>
    <source>
        <strain evidence="1 2">Houghton</strain>
    </source>
</reference>
<evidence type="ECO:0000313" key="2">
    <source>
        <dbReference type="Proteomes" id="UP000243681"/>
    </source>
</evidence>
<dbReference type="AlphaFoldDB" id="C8TDK1"/>
<proteinExistence type="predicted"/>
<organism evidence="1 2">
    <name type="scientific">Eimeria tenella</name>
    <name type="common">Coccidian parasite</name>
    <dbReference type="NCBI Taxonomy" id="5802"/>
    <lineage>
        <taxon>Eukaryota</taxon>
        <taxon>Sar</taxon>
        <taxon>Alveolata</taxon>
        <taxon>Apicomplexa</taxon>
        <taxon>Conoidasida</taxon>
        <taxon>Coccidia</taxon>
        <taxon>Eucoccidiorida</taxon>
        <taxon>Eimeriorina</taxon>
        <taxon>Eimeriidae</taxon>
        <taxon>Eimeria</taxon>
    </lineage>
</organism>